<sequence>MAPLILECSIGVCLPEHMTASCGGEQTPVERQSDSRRSPPFPSPLLPVSRQRGRATEKFIPKTQENKNAYKIRSHLTQVSVPIQEHKTWNVVLRNEGKSLPRPPRCDPAR</sequence>
<evidence type="ECO:0000313" key="2">
    <source>
        <dbReference type="EMBL" id="MPC50131.1"/>
    </source>
</evidence>
<protein>
    <submittedName>
        <fullName evidence="2">Uncharacterized protein</fullName>
    </submittedName>
</protein>
<evidence type="ECO:0000256" key="1">
    <source>
        <dbReference type="SAM" id="MobiDB-lite"/>
    </source>
</evidence>
<organism evidence="2 3">
    <name type="scientific">Portunus trituberculatus</name>
    <name type="common">Swimming crab</name>
    <name type="synonym">Neptunus trituberculatus</name>
    <dbReference type="NCBI Taxonomy" id="210409"/>
    <lineage>
        <taxon>Eukaryota</taxon>
        <taxon>Metazoa</taxon>
        <taxon>Ecdysozoa</taxon>
        <taxon>Arthropoda</taxon>
        <taxon>Crustacea</taxon>
        <taxon>Multicrustacea</taxon>
        <taxon>Malacostraca</taxon>
        <taxon>Eumalacostraca</taxon>
        <taxon>Eucarida</taxon>
        <taxon>Decapoda</taxon>
        <taxon>Pleocyemata</taxon>
        <taxon>Brachyura</taxon>
        <taxon>Eubrachyura</taxon>
        <taxon>Portunoidea</taxon>
        <taxon>Portunidae</taxon>
        <taxon>Portuninae</taxon>
        <taxon>Portunus</taxon>
    </lineage>
</organism>
<keyword evidence="3" id="KW-1185">Reference proteome</keyword>
<dbReference type="Proteomes" id="UP000324222">
    <property type="component" value="Unassembled WGS sequence"/>
</dbReference>
<dbReference type="EMBL" id="VSRR010009297">
    <property type="protein sequence ID" value="MPC50131.1"/>
    <property type="molecule type" value="Genomic_DNA"/>
</dbReference>
<reference evidence="2 3" key="1">
    <citation type="submission" date="2019-05" db="EMBL/GenBank/DDBJ databases">
        <title>Another draft genome of Portunus trituberculatus and its Hox gene families provides insights of decapod evolution.</title>
        <authorList>
            <person name="Jeong J.-H."/>
            <person name="Song I."/>
            <person name="Kim S."/>
            <person name="Choi T."/>
            <person name="Kim D."/>
            <person name="Ryu S."/>
            <person name="Kim W."/>
        </authorList>
    </citation>
    <scope>NUCLEOTIDE SEQUENCE [LARGE SCALE GENOMIC DNA]</scope>
    <source>
        <tissue evidence="2">Muscle</tissue>
    </source>
</reference>
<gene>
    <name evidence="2" type="ORF">E2C01_043953</name>
</gene>
<comment type="caution">
    <text evidence="2">The sequence shown here is derived from an EMBL/GenBank/DDBJ whole genome shotgun (WGS) entry which is preliminary data.</text>
</comment>
<feature type="region of interest" description="Disordered" evidence="1">
    <location>
        <begin position="21"/>
        <end position="57"/>
    </location>
</feature>
<proteinExistence type="predicted"/>
<name>A0A5B7FRM7_PORTR</name>
<dbReference type="AlphaFoldDB" id="A0A5B7FRM7"/>
<accession>A0A5B7FRM7</accession>
<evidence type="ECO:0000313" key="3">
    <source>
        <dbReference type="Proteomes" id="UP000324222"/>
    </source>
</evidence>